<evidence type="ECO:0000256" key="1">
    <source>
        <dbReference type="ARBA" id="ARBA00022723"/>
    </source>
</evidence>
<dbReference type="GO" id="GO:0051536">
    <property type="term" value="F:iron-sulfur cluster binding"/>
    <property type="evidence" value="ECO:0007669"/>
    <property type="project" value="UniProtKB-KW"/>
</dbReference>
<dbReference type="PANTHER" id="PTHR43432">
    <property type="entry name" value="SLR0285 PROTEIN"/>
    <property type="match status" value="1"/>
</dbReference>
<dbReference type="SFLD" id="SFLDS00029">
    <property type="entry name" value="Radical_SAM"/>
    <property type="match status" value="1"/>
</dbReference>
<dbReference type="InterPro" id="IPR006638">
    <property type="entry name" value="Elp3/MiaA/NifB-like_rSAM"/>
</dbReference>
<dbReference type="Proteomes" id="UP000582837">
    <property type="component" value="Unassembled WGS sequence"/>
</dbReference>
<evidence type="ECO:0000256" key="4">
    <source>
        <dbReference type="SAM" id="MobiDB-lite"/>
    </source>
</evidence>
<dbReference type="GO" id="GO:0016829">
    <property type="term" value="F:lyase activity"/>
    <property type="evidence" value="ECO:0007669"/>
    <property type="project" value="UniProtKB-KW"/>
</dbReference>
<sequence length="365" mass="40384">MKPNPRPQTGGEAPLVQLRGRGTAQNPRNRFVSAEFVADPEAYDPDEPGPRTQFLRDHTRNIISRNDSPDIPFDASVNPYRGCEHGCVYCFARPTHEYLGYSSGLDFETKILVKHDAAELLRKELLAARWVPRPIALSGVTDPYQPVERRLKITRGVLEVLAEFRNPVAVVTKNHLVTRDADLLAELASHNAAVVNLSVTTLDAELQRTMEPRAATPARRLDAIRTLSEVGIPVRVLIAPVIPGLTDHEMPAIAAAAAEAGAVAASYVPLRLPFALKELFEGWLQTHVPDRADKVLNRIRDMRGGKLYDAQFGTRMTGEGIFAVQMQALFNTACRKAGLTRDFPTLSTEAFRRPHDARGQISLFD</sequence>
<feature type="domain" description="Radical SAM core" evidence="5">
    <location>
        <begin position="69"/>
        <end position="306"/>
    </location>
</feature>
<dbReference type="GO" id="GO:0046872">
    <property type="term" value="F:metal ion binding"/>
    <property type="evidence" value="ECO:0007669"/>
    <property type="project" value="UniProtKB-KW"/>
</dbReference>
<dbReference type="SFLD" id="SFLDG01084">
    <property type="entry name" value="Uncharacterised_Radical_SAM_Su"/>
    <property type="match status" value="1"/>
</dbReference>
<dbReference type="PANTHER" id="PTHR43432:SF3">
    <property type="entry name" value="SLR0285 PROTEIN"/>
    <property type="match status" value="1"/>
</dbReference>
<evidence type="ECO:0000313" key="6">
    <source>
        <dbReference type="EMBL" id="MBB6069923.1"/>
    </source>
</evidence>
<dbReference type="CDD" id="cd01335">
    <property type="entry name" value="Radical_SAM"/>
    <property type="match status" value="1"/>
</dbReference>
<dbReference type="EMBL" id="JACHIA010000003">
    <property type="protein sequence ID" value="MBB6069923.1"/>
    <property type="molecule type" value="Genomic_DNA"/>
</dbReference>
<dbReference type="NCBIfam" id="NF033668">
    <property type="entry name" value="rSAM_PA0069"/>
    <property type="match status" value="1"/>
</dbReference>
<dbReference type="SUPFAM" id="SSF102114">
    <property type="entry name" value="Radical SAM enzymes"/>
    <property type="match status" value="1"/>
</dbReference>
<evidence type="ECO:0000256" key="2">
    <source>
        <dbReference type="ARBA" id="ARBA00023004"/>
    </source>
</evidence>
<dbReference type="RefSeq" id="WP_170039490.1">
    <property type="nucleotide sequence ID" value="NZ_JABDTL010000002.1"/>
</dbReference>
<dbReference type="InterPro" id="IPR058240">
    <property type="entry name" value="rSAM_sf"/>
</dbReference>
<keyword evidence="1" id="KW-0479">Metal-binding</keyword>
<evidence type="ECO:0000313" key="7">
    <source>
        <dbReference type="Proteomes" id="UP000582837"/>
    </source>
</evidence>
<protein>
    <submittedName>
        <fullName evidence="6">DNA repair photolyase</fullName>
    </submittedName>
</protein>
<evidence type="ECO:0000259" key="5">
    <source>
        <dbReference type="PROSITE" id="PS51918"/>
    </source>
</evidence>
<keyword evidence="6" id="KW-0456">Lyase</keyword>
<gene>
    <name evidence="6" type="ORF">HNQ61_001540</name>
</gene>
<dbReference type="Gene3D" id="3.80.30.30">
    <property type="match status" value="1"/>
</dbReference>
<keyword evidence="3" id="KW-0411">Iron-sulfur</keyword>
<organism evidence="6 7">
    <name type="scientific">Longimicrobium terrae</name>
    <dbReference type="NCBI Taxonomy" id="1639882"/>
    <lineage>
        <taxon>Bacteria</taxon>
        <taxon>Pseudomonadati</taxon>
        <taxon>Gemmatimonadota</taxon>
        <taxon>Longimicrobiia</taxon>
        <taxon>Longimicrobiales</taxon>
        <taxon>Longimicrobiaceae</taxon>
        <taxon>Longimicrobium</taxon>
    </lineage>
</organism>
<accession>A0A841GWC4</accession>
<dbReference type="SMART" id="SM00729">
    <property type="entry name" value="Elp3"/>
    <property type="match status" value="1"/>
</dbReference>
<proteinExistence type="predicted"/>
<evidence type="ECO:0000256" key="3">
    <source>
        <dbReference type="ARBA" id="ARBA00023014"/>
    </source>
</evidence>
<name>A0A841GWC4_9BACT</name>
<dbReference type="PROSITE" id="PS51918">
    <property type="entry name" value="RADICAL_SAM"/>
    <property type="match status" value="1"/>
</dbReference>
<dbReference type="AlphaFoldDB" id="A0A841GWC4"/>
<reference evidence="6 7" key="1">
    <citation type="submission" date="2020-08" db="EMBL/GenBank/DDBJ databases">
        <title>Genomic Encyclopedia of Type Strains, Phase IV (KMG-IV): sequencing the most valuable type-strain genomes for metagenomic binning, comparative biology and taxonomic classification.</title>
        <authorList>
            <person name="Goeker M."/>
        </authorList>
    </citation>
    <scope>NUCLEOTIDE SEQUENCE [LARGE SCALE GENOMIC DNA]</scope>
    <source>
        <strain evidence="6 7">DSM 29007</strain>
    </source>
</reference>
<dbReference type="InterPro" id="IPR040086">
    <property type="entry name" value="MJ0683-like"/>
</dbReference>
<feature type="region of interest" description="Disordered" evidence="4">
    <location>
        <begin position="1"/>
        <end position="27"/>
    </location>
</feature>
<dbReference type="InterPro" id="IPR007197">
    <property type="entry name" value="rSAM"/>
</dbReference>
<keyword evidence="7" id="KW-1185">Reference proteome</keyword>
<keyword evidence="2" id="KW-0408">Iron</keyword>
<dbReference type="Pfam" id="PF04055">
    <property type="entry name" value="Radical_SAM"/>
    <property type="match status" value="1"/>
</dbReference>
<comment type="caution">
    <text evidence="6">The sequence shown here is derived from an EMBL/GenBank/DDBJ whole genome shotgun (WGS) entry which is preliminary data.</text>
</comment>